<proteinExistence type="predicted"/>
<evidence type="ECO:0000313" key="4">
    <source>
        <dbReference type="Proteomes" id="UP000050509"/>
    </source>
</evidence>
<dbReference type="Gene3D" id="3.40.50.2300">
    <property type="match status" value="1"/>
</dbReference>
<dbReference type="InterPro" id="IPR011006">
    <property type="entry name" value="CheY-like_superfamily"/>
</dbReference>
<dbReference type="SUPFAM" id="SSF52172">
    <property type="entry name" value="CheY-like"/>
    <property type="match status" value="1"/>
</dbReference>
<name>A0A0P9DFD2_9CHLR</name>
<reference evidence="3 4" key="1">
    <citation type="submission" date="2015-09" db="EMBL/GenBank/DDBJ databases">
        <title>Draft genome sequence of Kouleothrix aurantiaca JCM 19913.</title>
        <authorList>
            <person name="Hemp J."/>
        </authorList>
    </citation>
    <scope>NUCLEOTIDE SEQUENCE [LARGE SCALE GENOMIC DNA]</scope>
    <source>
        <strain evidence="3 4">COM-B</strain>
    </source>
</reference>
<dbReference type="Proteomes" id="UP000050509">
    <property type="component" value="Unassembled WGS sequence"/>
</dbReference>
<comment type="caution">
    <text evidence="1">Lacks conserved residue(s) required for the propagation of feature annotation.</text>
</comment>
<evidence type="ECO:0000256" key="1">
    <source>
        <dbReference type="PROSITE-ProRule" id="PRU00169"/>
    </source>
</evidence>
<dbReference type="EMBL" id="LJCR01002431">
    <property type="protein sequence ID" value="KPV48743.1"/>
    <property type="molecule type" value="Genomic_DNA"/>
</dbReference>
<keyword evidence="4" id="KW-1185">Reference proteome</keyword>
<dbReference type="InterPro" id="IPR001789">
    <property type="entry name" value="Sig_transdc_resp-reg_receiver"/>
</dbReference>
<comment type="caution">
    <text evidence="3">The sequence shown here is derived from an EMBL/GenBank/DDBJ whole genome shotgun (WGS) entry which is preliminary data.</text>
</comment>
<organism evidence="3 4">
    <name type="scientific">Kouleothrix aurantiaca</name>
    <dbReference type="NCBI Taxonomy" id="186479"/>
    <lineage>
        <taxon>Bacteria</taxon>
        <taxon>Bacillati</taxon>
        <taxon>Chloroflexota</taxon>
        <taxon>Chloroflexia</taxon>
        <taxon>Chloroflexales</taxon>
        <taxon>Roseiflexineae</taxon>
        <taxon>Roseiflexaceae</taxon>
        <taxon>Kouleothrix</taxon>
    </lineage>
</organism>
<feature type="domain" description="Response regulatory" evidence="2">
    <location>
        <begin position="5"/>
        <end position="51"/>
    </location>
</feature>
<feature type="non-terminal residue" evidence="3">
    <location>
        <position position="51"/>
    </location>
</feature>
<dbReference type="AlphaFoldDB" id="A0A0P9DFD2"/>
<evidence type="ECO:0000259" key="2">
    <source>
        <dbReference type="PROSITE" id="PS50110"/>
    </source>
</evidence>
<gene>
    <name evidence="3" type="ORF">SE17_36440</name>
</gene>
<evidence type="ECO:0000313" key="3">
    <source>
        <dbReference type="EMBL" id="KPV48743.1"/>
    </source>
</evidence>
<accession>A0A0P9DFD2</accession>
<dbReference type="GO" id="GO:0000160">
    <property type="term" value="P:phosphorelay signal transduction system"/>
    <property type="evidence" value="ECO:0007669"/>
    <property type="project" value="InterPro"/>
</dbReference>
<sequence>MLMSHILIVEDESEIAGYLRRGLAFEGFSVEIASTGTAALTAARERPPDLV</sequence>
<dbReference type="PROSITE" id="PS50110">
    <property type="entry name" value="RESPONSE_REGULATORY"/>
    <property type="match status" value="1"/>
</dbReference>
<protein>
    <submittedName>
        <fullName evidence="3">Transcriptional regulator</fullName>
    </submittedName>
</protein>